<sequence length="880" mass="96075">MSRHRVMAGLDYREELSDAEPDDEVPFDDEVDQVAMREGKAKVITALGEIADLIPPSEIEQALWDNYYDVDKSVAVLSENYEQEIHKLGDATVEVLARLGESSEKVTPKQIKDALWHYYFDIDKTVAYLDRTYINPPEKPKPKAKATPAECKYISNYLYLSHHNRTEASRRDKERRVSGGERDGMEPKNDPVRTYDLAPRMHVPAEWHFYGVKWTNGLCGPQTTFIEPPRYGGLLGGSGKPSKLQALAAARKNKRAAENSQPGHTGPGKSTAPTSSTPASSTTNKENIKLDIRLLSKRRRDGSKVDLEATPPASGLLGQGNPGALRPSPSKDGDCAPEENLAAENQVYTLHRAAQPSAFASTLFGTSSNATAHQAEAYPFPYTASPSYSAKPFLEPSPDDIVLAAQAKAGKKIAAPTPKKGPKGNSTATPSNSNVEAVAEQMGKLTTKHEPRPKSKQLNVIQEYENAKKDKKSASFVVVGHVDAGKSTLMGRLLLELKFVDKAVVDRYRRQAEKIGKQSFALAWVMDQREEERDRGVTIDIATNNFETDKGKYTILDAPGHKDFIPNMIAGASQADFAILVVDASTGAFEKGLKGQTREHVLLLRALGVHKIIVAVNKMDMVDWSKARFDEISDQIMGFLSAKGFLAKNITFIPLSGFNGDNLTRRSEATASSWYTGPTLIESLDSAEAIRPSLRKPFRMAISEIWKSPLGHVTVSGRIDTGTTQIGDVLIVQPSGEEACVKTIMVDADIRDWAVAGESVNIFLTGIDPNHLRVGDIMCAATSPIGVSDTLKMKAMAFEHVMPMPIDLHRGRLHSAGQILAMEAILDKATGEVLKKKPKVVQPGEVARITVKLQSKIPLEAGQRVVIRSSGETVAAGLVE</sequence>
<evidence type="ECO:0000256" key="13">
    <source>
        <dbReference type="SAM" id="MobiDB-lite"/>
    </source>
</evidence>
<protein>
    <recommendedName>
        <fullName evidence="12">Elongation factor 1 alpha-like protein</fullName>
    </recommendedName>
</protein>
<comment type="subcellular location">
    <subcellularLocation>
        <location evidence="1">Cytoplasm</location>
    </subcellularLocation>
</comment>
<comment type="caution">
    <text evidence="15">The sequence shown here is derived from an EMBL/GenBank/DDBJ whole genome shotgun (WGS) entry which is preliminary data.</text>
</comment>
<evidence type="ECO:0000256" key="11">
    <source>
        <dbReference type="ARBA" id="ARBA00063537"/>
    </source>
</evidence>
<dbReference type="HOGENOM" id="CLU_007265_3_2_1"/>
<dbReference type="SUPFAM" id="SSF50447">
    <property type="entry name" value="Translation proteins"/>
    <property type="match status" value="1"/>
</dbReference>
<feature type="compositionally biased region" description="Low complexity" evidence="13">
    <location>
        <begin position="270"/>
        <end position="283"/>
    </location>
</feature>
<evidence type="ECO:0000256" key="5">
    <source>
        <dbReference type="ARBA" id="ARBA00022768"/>
    </source>
</evidence>
<dbReference type="GO" id="GO:0003746">
    <property type="term" value="F:translation elongation factor activity"/>
    <property type="evidence" value="ECO:0007669"/>
    <property type="project" value="UniProtKB-KW"/>
</dbReference>
<evidence type="ECO:0000256" key="8">
    <source>
        <dbReference type="ARBA" id="ARBA00022917"/>
    </source>
</evidence>
<dbReference type="PROSITE" id="PS00301">
    <property type="entry name" value="G_TR_1"/>
    <property type="match status" value="1"/>
</dbReference>
<feature type="domain" description="Tr-type G" evidence="14">
    <location>
        <begin position="471"/>
        <end position="693"/>
    </location>
</feature>
<dbReference type="PROSITE" id="PS51722">
    <property type="entry name" value="G_TR_2"/>
    <property type="match status" value="1"/>
</dbReference>
<comment type="subunit">
    <text evidence="11">Component of the Dom34-Hbs1 complex, also named Pelota-HBS1L complex, composed of dom34 and hbs1.</text>
</comment>
<organism evidence="15 16">
    <name type="scientific">Pseudallescheria apiosperma</name>
    <name type="common">Scedosporium apiospermum</name>
    <dbReference type="NCBI Taxonomy" id="563466"/>
    <lineage>
        <taxon>Eukaryota</taxon>
        <taxon>Fungi</taxon>
        <taxon>Dikarya</taxon>
        <taxon>Ascomycota</taxon>
        <taxon>Pezizomycotina</taxon>
        <taxon>Sordariomycetes</taxon>
        <taxon>Hypocreomycetidae</taxon>
        <taxon>Microascales</taxon>
        <taxon>Microascaceae</taxon>
        <taxon>Scedosporium</taxon>
    </lineage>
</organism>
<evidence type="ECO:0000259" key="14">
    <source>
        <dbReference type="PROSITE" id="PS51722"/>
    </source>
</evidence>
<evidence type="ECO:0000256" key="2">
    <source>
        <dbReference type="ARBA" id="ARBA00007249"/>
    </source>
</evidence>
<dbReference type="Pfam" id="PF08938">
    <property type="entry name" value="HBS1_N"/>
    <property type="match status" value="2"/>
</dbReference>
<dbReference type="GO" id="GO:0005829">
    <property type="term" value="C:cytosol"/>
    <property type="evidence" value="ECO:0007669"/>
    <property type="project" value="GOC"/>
</dbReference>
<dbReference type="PRINTS" id="PR00315">
    <property type="entry name" value="ELONGATNFCT"/>
</dbReference>
<evidence type="ECO:0000313" key="16">
    <source>
        <dbReference type="Proteomes" id="UP000028545"/>
    </source>
</evidence>
<dbReference type="Proteomes" id="UP000028545">
    <property type="component" value="Unassembled WGS sequence"/>
</dbReference>
<dbReference type="GeneID" id="27727214"/>
<dbReference type="GO" id="GO:1990533">
    <property type="term" value="C:Dom34-Hbs1 complex"/>
    <property type="evidence" value="ECO:0007669"/>
    <property type="project" value="UniProtKB-ARBA"/>
</dbReference>
<comment type="similarity">
    <text evidence="2">Belongs to the TRAFAC class translation factor GTPase superfamily. Classic translation factor GTPase family. EF-Tu/EF-1A subfamily.</text>
</comment>
<keyword evidence="7" id="KW-0810">Translation regulation</keyword>
<evidence type="ECO:0000313" key="15">
    <source>
        <dbReference type="EMBL" id="KEZ40304.1"/>
    </source>
</evidence>
<feature type="region of interest" description="Disordered" evidence="13">
    <location>
        <begin position="412"/>
        <end position="456"/>
    </location>
</feature>
<dbReference type="KEGG" id="sapo:SAPIO_CDS8142"/>
<dbReference type="VEuPathDB" id="FungiDB:SAPIO_CDS8142"/>
<reference evidence="15 16" key="1">
    <citation type="journal article" date="2014" name="Genome Announc.">
        <title>Draft genome sequence of the pathogenic fungus Scedosporium apiospermum.</title>
        <authorList>
            <person name="Vandeputte P."/>
            <person name="Ghamrawi S."/>
            <person name="Rechenmann M."/>
            <person name="Iltis A."/>
            <person name="Giraud S."/>
            <person name="Fleury M."/>
            <person name="Thornton C."/>
            <person name="Delhaes L."/>
            <person name="Meyer W."/>
            <person name="Papon N."/>
            <person name="Bouchara J.P."/>
        </authorList>
    </citation>
    <scope>NUCLEOTIDE SEQUENCE [LARGE SCALE GENOMIC DNA]</scope>
    <source>
        <strain evidence="15 16">IHEM 14462</strain>
    </source>
</reference>
<dbReference type="OrthoDB" id="342024at2759"/>
<dbReference type="CDD" id="cd16267">
    <property type="entry name" value="HBS1-like_II"/>
    <property type="match status" value="1"/>
</dbReference>
<keyword evidence="6" id="KW-0378">Hydrolase</keyword>
<keyword evidence="16" id="KW-1185">Reference proteome</keyword>
<accession>A0A084FYZ2</accession>
<evidence type="ECO:0000256" key="3">
    <source>
        <dbReference type="ARBA" id="ARBA00022490"/>
    </source>
</evidence>
<feature type="region of interest" description="Disordered" evidence="13">
    <location>
        <begin position="1"/>
        <end position="26"/>
    </location>
</feature>
<dbReference type="InterPro" id="IPR027417">
    <property type="entry name" value="P-loop_NTPase"/>
</dbReference>
<evidence type="ECO:0000256" key="7">
    <source>
        <dbReference type="ARBA" id="ARBA00022845"/>
    </source>
</evidence>
<feature type="region of interest" description="Disordered" evidence="13">
    <location>
        <begin position="165"/>
        <end position="193"/>
    </location>
</feature>
<feature type="compositionally biased region" description="Polar residues" evidence="13">
    <location>
        <begin position="424"/>
        <end position="435"/>
    </location>
</feature>
<keyword evidence="9" id="KW-0342">GTP-binding</keyword>
<dbReference type="InterPro" id="IPR050100">
    <property type="entry name" value="TRAFAC_GTPase_members"/>
</dbReference>
<dbReference type="GO" id="GO:0002184">
    <property type="term" value="P:cytoplasmic translational termination"/>
    <property type="evidence" value="ECO:0007669"/>
    <property type="project" value="UniProtKB-ARBA"/>
</dbReference>
<dbReference type="InterPro" id="IPR004160">
    <property type="entry name" value="Transl_elong_EFTu/EF1A_C"/>
</dbReference>
<gene>
    <name evidence="15" type="ORF">SAPIO_CDS8142</name>
</gene>
<dbReference type="FunFam" id="3.40.50.300:FF:000204">
    <property type="entry name" value="Translation elongation factor Tu"/>
    <property type="match status" value="1"/>
</dbReference>
<dbReference type="GO" id="GO:0005525">
    <property type="term" value="F:GTP binding"/>
    <property type="evidence" value="ECO:0007669"/>
    <property type="project" value="UniProtKB-KW"/>
</dbReference>
<evidence type="ECO:0000256" key="9">
    <source>
        <dbReference type="ARBA" id="ARBA00023134"/>
    </source>
</evidence>
<dbReference type="SUPFAM" id="SSF50465">
    <property type="entry name" value="EF-Tu/eEF-1alpha/eIF2-gamma C-terminal domain"/>
    <property type="match status" value="1"/>
</dbReference>
<dbReference type="EMBL" id="JOWA01000121">
    <property type="protein sequence ID" value="KEZ40304.1"/>
    <property type="molecule type" value="Genomic_DNA"/>
</dbReference>
<keyword evidence="4" id="KW-0547">Nucleotide-binding</keyword>
<feature type="compositionally biased region" description="Acidic residues" evidence="13">
    <location>
        <begin position="17"/>
        <end position="26"/>
    </location>
</feature>
<dbReference type="GO" id="GO:0006417">
    <property type="term" value="P:regulation of translation"/>
    <property type="evidence" value="ECO:0007669"/>
    <property type="project" value="UniProtKB-KW"/>
</dbReference>
<dbReference type="InterPro" id="IPR009001">
    <property type="entry name" value="Transl_elong_EF1A/Init_IF2_C"/>
</dbReference>
<dbReference type="PANTHER" id="PTHR23115">
    <property type="entry name" value="TRANSLATION FACTOR"/>
    <property type="match status" value="1"/>
</dbReference>
<keyword evidence="3" id="KW-0963">Cytoplasm</keyword>
<feature type="region of interest" description="Disordered" evidence="13">
    <location>
        <begin position="246"/>
        <end position="334"/>
    </location>
</feature>
<dbReference type="Pfam" id="PF00009">
    <property type="entry name" value="GTP_EFTU"/>
    <property type="match status" value="1"/>
</dbReference>
<dbReference type="InterPro" id="IPR015033">
    <property type="entry name" value="HBS1-like_N"/>
</dbReference>
<dbReference type="Gene3D" id="3.40.50.300">
    <property type="entry name" value="P-loop containing nucleotide triphosphate hydrolases"/>
    <property type="match status" value="1"/>
</dbReference>
<evidence type="ECO:0000256" key="1">
    <source>
        <dbReference type="ARBA" id="ARBA00004496"/>
    </source>
</evidence>
<evidence type="ECO:0000256" key="12">
    <source>
        <dbReference type="ARBA" id="ARBA00074866"/>
    </source>
</evidence>
<dbReference type="Gene3D" id="2.40.30.10">
    <property type="entry name" value="Translation factors"/>
    <property type="match status" value="2"/>
</dbReference>
<dbReference type="FunFam" id="2.40.30.10:FF:000020">
    <property type="entry name" value="Translation elongation factor EF-1"/>
    <property type="match status" value="1"/>
</dbReference>
<name>A0A084FYZ2_PSEDA</name>
<dbReference type="Pfam" id="PF03143">
    <property type="entry name" value="GTP_EFTU_D3"/>
    <property type="match status" value="1"/>
</dbReference>
<keyword evidence="8" id="KW-0648">Protein biosynthesis</keyword>
<evidence type="ECO:0000256" key="4">
    <source>
        <dbReference type="ARBA" id="ARBA00022741"/>
    </source>
</evidence>
<dbReference type="RefSeq" id="XP_016640103.1">
    <property type="nucleotide sequence ID" value="XM_016789840.1"/>
</dbReference>
<dbReference type="AlphaFoldDB" id="A0A084FYZ2"/>
<dbReference type="InterPro" id="IPR031157">
    <property type="entry name" value="G_TR_CS"/>
</dbReference>
<evidence type="ECO:0000256" key="10">
    <source>
        <dbReference type="ARBA" id="ARBA00049117"/>
    </source>
</evidence>
<dbReference type="CDD" id="cd01883">
    <property type="entry name" value="EF1_alpha"/>
    <property type="match status" value="1"/>
</dbReference>
<comment type="catalytic activity">
    <reaction evidence="10">
        <text>GTP + H2O = GDP + phosphate + H(+)</text>
        <dbReference type="Rhea" id="RHEA:19669"/>
        <dbReference type="ChEBI" id="CHEBI:15377"/>
        <dbReference type="ChEBI" id="CHEBI:15378"/>
        <dbReference type="ChEBI" id="CHEBI:37565"/>
        <dbReference type="ChEBI" id="CHEBI:43474"/>
        <dbReference type="ChEBI" id="CHEBI:58189"/>
    </reaction>
    <physiologicalReaction direction="left-to-right" evidence="10">
        <dbReference type="Rhea" id="RHEA:19670"/>
    </physiologicalReaction>
</comment>
<dbReference type="SUPFAM" id="SSF52540">
    <property type="entry name" value="P-loop containing nucleoside triphosphate hydrolases"/>
    <property type="match status" value="1"/>
</dbReference>
<keyword evidence="5" id="KW-0251">Elongation factor</keyword>
<dbReference type="OMA" id="FRMAISE"/>
<evidence type="ECO:0000256" key="6">
    <source>
        <dbReference type="ARBA" id="ARBA00022801"/>
    </source>
</evidence>
<dbReference type="InterPro" id="IPR009000">
    <property type="entry name" value="Transl_B-barrel_sf"/>
</dbReference>
<proteinExistence type="inferred from homology"/>
<dbReference type="InterPro" id="IPR000795">
    <property type="entry name" value="T_Tr_GTP-bd_dom"/>
</dbReference>
<dbReference type="GO" id="GO:0003924">
    <property type="term" value="F:GTPase activity"/>
    <property type="evidence" value="ECO:0007669"/>
    <property type="project" value="InterPro"/>
</dbReference>